<keyword evidence="4" id="KW-1185">Reference proteome</keyword>
<dbReference type="GO" id="GO:0030643">
    <property type="term" value="P:intracellular phosphate ion homeostasis"/>
    <property type="evidence" value="ECO:0007669"/>
    <property type="project" value="InterPro"/>
</dbReference>
<dbReference type="AlphaFoldDB" id="A0A4R1Q6R8"/>
<keyword evidence="1" id="KW-0732">Signal</keyword>
<feature type="domain" description="PhoU" evidence="2">
    <location>
        <begin position="121"/>
        <end position="204"/>
    </location>
</feature>
<evidence type="ECO:0000256" key="1">
    <source>
        <dbReference type="SAM" id="SignalP"/>
    </source>
</evidence>
<dbReference type="PANTHER" id="PTHR42930:SF3">
    <property type="entry name" value="PHOSPHATE-SPECIFIC TRANSPORT SYSTEM ACCESSORY PROTEIN PHOU"/>
    <property type="match status" value="1"/>
</dbReference>
<name>A0A4R1Q6R8_9FIRM</name>
<evidence type="ECO:0000259" key="2">
    <source>
        <dbReference type="Pfam" id="PF01895"/>
    </source>
</evidence>
<sequence length="226" mass="26017">MHKKLPWLKSAVLILGSKTLLAVDKSIQALLTNDIQLATEVRQLERLVDSMYHGINEYCLATLSSREFPRHEINFIISSLKIAMELERISDYANQIAKLVQKKLSQQNTDSLKTIISSTSAMRDQTLEMLKLSLESYDKIDVELAKSTIEKDSSVDKMNKLLFREMLCLGSLHPWVQEVIMDYHVAIRYIERVADRTTNISELVYYIVHGCSLKTVTYSEEIWNDD</sequence>
<organism evidence="3 4">
    <name type="scientific">Anaerospora hongkongensis</name>
    <dbReference type="NCBI Taxonomy" id="244830"/>
    <lineage>
        <taxon>Bacteria</taxon>
        <taxon>Bacillati</taxon>
        <taxon>Bacillota</taxon>
        <taxon>Negativicutes</taxon>
        <taxon>Selenomonadales</taxon>
        <taxon>Sporomusaceae</taxon>
        <taxon>Anaerospora</taxon>
    </lineage>
</organism>
<dbReference type="SUPFAM" id="SSF109755">
    <property type="entry name" value="PhoU-like"/>
    <property type="match status" value="1"/>
</dbReference>
<dbReference type="GO" id="GO:0045936">
    <property type="term" value="P:negative regulation of phosphate metabolic process"/>
    <property type="evidence" value="ECO:0007669"/>
    <property type="project" value="InterPro"/>
</dbReference>
<dbReference type="InterPro" id="IPR038078">
    <property type="entry name" value="PhoU-like_sf"/>
</dbReference>
<evidence type="ECO:0000313" key="3">
    <source>
        <dbReference type="EMBL" id="TCL40296.1"/>
    </source>
</evidence>
<feature type="domain" description="PhoU" evidence="2">
    <location>
        <begin position="15"/>
        <end position="100"/>
    </location>
</feature>
<dbReference type="EMBL" id="SLUI01000001">
    <property type="protein sequence ID" value="TCL40296.1"/>
    <property type="molecule type" value="Genomic_DNA"/>
</dbReference>
<dbReference type="OrthoDB" id="9814256at2"/>
<evidence type="ECO:0000313" key="4">
    <source>
        <dbReference type="Proteomes" id="UP000295063"/>
    </source>
</evidence>
<dbReference type="Proteomes" id="UP000295063">
    <property type="component" value="Unassembled WGS sequence"/>
</dbReference>
<proteinExistence type="predicted"/>
<dbReference type="Pfam" id="PF01895">
    <property type="entry name" value="PhoU"/>
    <property type="match status" value="2"/>
</dbReference>
<dbReference type="PANTHER" id="PTHR42930">
    <property type="entry name" value="PHOSPHATE-SPECIFIC TRANSPORT SYSTEM ACCESSORY PROTEIN PHOU"/>
    <property type="match status" value="1"/>
</dbReference>
<dbReference type="InterPro" id="IPR026022">
    <property type="entry name" value="PhoU_dom"/>
</dbReference>
<gene>
    <name evidence="3" type="ORF">EV210_101497</name>
</gene>
<dbReference type="Gene3D" id="1.20.58.220">
    <property type="entry name" value="Phosphate transport system protein phou homolog 2, domain 2"/>
    <property type="match status" value="1"/>
</dbReference>
<dbReference type="InterPro" id="IPR028366">
    <property type="entry name" value="PhoU"/>
</dbReference>
<accession>A0A4R1Q6R8</accession>
<feature type="chain" id="PRO_5038925849" evidence="1">
    <location>
        <begin position="23"/>
        <end position="226"/>
    </location>
</feature>
<feature type="signal peptide" evidence="1">
    <location>
        <begin position="1"/>
        <end position="22"/>
    </location>
</feature>
<reference evidence="3 4" key="1">
    <citation type="submission" date="2019-03" db="EMBL/GenBank/DDBJ databases">
        <title>Genomic Encyclopedia of Type Strains, Phase IV (KMG-IV): sequencing the most valuable type-strain genomes for metagenomic binning, comparative biology and taxonomic classification.</title>
        <authorList>
            <person name="Goeker M."/>
        </authorList>
    </citation>
    <scope>NUCLEOTIDE SEQUENCE [LARGE SCALE GENOMIC DNA]</scope>
    <source>
        <strain evidence="3 4">DSM 15969</strain>
    </source>
</reference>
<dbReference type="RefSeq" id="WP_132075009.1">
    <property type="nucleotide sequence ID" value="NZ_SLUI01000001.1"/>
</dbReference>
<comment type="caution">
    <text evidence="3">The sequence shown here is derived from an EMBL/GenBank/DDBJ whole genome shotgun (WGS) entry which is preliminary data.</text>
</comment>
<protein>
    <submittedName>
        <fullName evidence="3">Phosphate transport system protein</fullName>
    </submittedName>
</protein>